<evidence type="ECO:0000313" key="2">
    <source>
        <dbReference type="EMBL" id="VDO97575.1"/>
    </source>
</evidence>
<dbReference type="AlphaFoldDB" id="A0A183IFM4"/>
<feature type="compositionally biased region" description="Polar residues" evidence="1">
    <location>
        <begin position="138"/>
        <end position="147"/>
    </location>
</feature>
<reference evidence="2 3" key="2">
    <citation type="submission" date="2018-11" db="EMBL/GenBank/DDBJ databases">
        <authorList>
            <consortium name="Pathogen Informatics"/>
        </authorList>
    </citation>
    <scope>NUCLEOTIDE SEQUENCE [LARGE SCALE GENOMIC DNA]</scope>
</reference>
<dbReference type="Proteomes" id="UP000270296">
    <property type="component" value="Unassembled WGS sequence"/>
</dbReference>
<feature type="region of interest" description="Disordered" evidence="1">
    <location>
        <begin position="126"/>
        <end position="150"/>
    </location>
</feature>
<keyword evidence="3" id="KW-1185">Reference proteome</keyword>
<organism evidence="4">
    <name type="scientific">Soboliphyme baturini</name>
    <dbReference type="NCBI Taxonomy" id="241478"/>
    <lineage>
        <taxon>Eukaryota</taxon>
        <taxon>Metazoa</taxon>
        <taxon>Ecdysozoa</taxon>
        <taxon>Nematoda</taxon>
        <taxon>Enoplea</taxon>
        <taxon>Dorylaimia</taxon>
        <taxon>Dioctophymatida</taxon>
        <taxon>Dioctophymatoidea</taxon>
        <taxon>Soboliphymatidae</taxon>
        <taxon>Soboliphyme</taxon>
    </lineage>
</organism>
<evidence type="ECO:0000313" key="4">
    <source>
        <dbReference type="WBParaSite" id="SBAD_0000253501-mRNA-1"/>
    </source>
</evidence>
<dbReference type="EMBL" id="UZAM01007218">
    <property type="protein sequence ID" value="VDO97575.1"/>
    <property type="molecule type" value="Genomic_DNA"/>
</dbReference>
<evidence type="ECO:0000313" key="3">
    <source>
        <dbReference type="Proteomes" id="UP000270296"/>
    </source>
</evidence>
<evidence type="ECO:0000256" key="1">
    <source>
        <dbReference type="SAM" id="MobiDB-lite"/>
    </source>
</evidence>
<accession>A0A183IFM4</accession>
<name>A0A183IFM4_9BILA</name>
<protein>
    <submittedName>
        <fullName evidence="4">PMD domain-containing protein</fullName>
    </submittedName>
</protein>
<sequence length="235" mass="26496">MEPNGRDSPFVMEFPDVCNDVEDAFFRFYYAANYREHIWAEAWLWACGWRYIPSYYYGFDEMQRWTGASHPMETAWQVTLNYNIWHRIVGGGLPESCKRIGITSWGVRLVGLRKLGPQAVSSAFGGSHTKGPLPGRQHGSNDSNCHSSLRYPGIEKEHGDASSLSGLQSAANERARRKKEAWRLDGGRQAVSVVEHVTGVWRSSYGKLCNLRSRIGGGQMRISAKMAFLFGVRLT</sequence>
<reference evidence="4" key="1">
    <citation type="submission" date="2016-06" db="UniProtKB">
        <authorList>
            <consortium name="WormBaseParasite"/>
        </authorList>
    </citation>
    <scope>IDENTIFICATION</scope>
</reference>
<proteinExistence type="predicted"/>
<dbReference type="WBParaSite" id="SBAD_0000253501-mRNA-1">
    <property type="protein sequence ID" value="SBAD_0000253501-mRNA-1"/>
    <property type="gene ID" value="SBAD_0000253501"/>
</dbReference>
<gene>
    <name evidence="2" type="ORF">SBAD_LOCUS2418</name>
</gene>